<evidence type="ECO:0000313" key="3">
    <source>
        <dbReference type="EMBL" id="MBB5868115.1"/>
    </source>
</evidence>
<feature type="compositionally biased region" description="Low complexity" evidence="1">
    <location>
        <begin position="275"/>
        <end position="298"/>
    </location>
</feature>
<evidence type="ECO:0000313" key="4">
    <source>
        <dbReference type="Proteomes" id="UP000587527"/>
    </source>
</evidence>
<keyword evidence="4" id="KW-1185">Reference proteome</keyword>
<evidence type="ECO:0008006" key="5">
    <source>
        <dbReference type="Google" id="ProtNLM"/>
    </source>
</evidence>
<comment type="caution">
    <text evidence="3">The sequence shown here is derived from an EMBL/GenBank/DDBJ whole genome shotgun (WGS) entry which is preliminary data.</text>
</comment>
<dbReference type="SUPFAM" id="SSF51445">
    <property type="entry name" value="(Trans)glycosidases"/>
    <property type="match status" value="1"/>
</dbReference>
<dbReference type="AlphaFoldDB" id="A0A841BKE6"/>
<dbReference type="Gene3D" id="3.20.20.80">
    <property type="entry name" value="Glycosidases"/>
    <property type="match status" value="1"/>
</dbReference>
<feature type="region of interest" description="Disordered" evidence="1">
    <location>
        <begin position="241"/>
        <end position="374"/>
    </location>
</feature>
<dbReference type="RefSeq" id="WP_221469809.1">
    <property type="nucleotide sequence ID" value="NZ_JACHMN010000002.1"/>
</dbReference>
<gene>
    <name evidence="3" type="ORF">F4553_001494</name>
</gene>
<keyword evidence="2" id="KW-0732">Signal</keyword>
<dbReference type="Proteomes" id="UP000587527">
    <property type="component" value="Unassembled WGS sequence"/>
</dbReference>
<feature type="compositionally biased region" description="Low complexity" evidence="1">
    <location>
        <begin position="245"/>
        <end position="265"/>
    </location>
</feature>
<proteinExistence type="predicted"/>
<organism evidence="3 4">
    <name type="scientific">Allocatelliglobosispora scoriae</name>
    <dbReference type="NCBI Taxonomy" id="643052"/>
    <lineage>
        <taxon>Bacteria</taxon>
        <taxon>Bacillati</taxon>
        <taxon>Actinomycetota</taxon>
        <taxon>Actinomycetes</taxon>
        <taxon>Micromonosporales</taxon>
        <taxon>Micromonosporaceae</taxon>
        <taxon>Allocatelliglobosispora</taxon>
    </lineage>
</organism>
<evidence type="ECO:0000256" key="2">
    <source>
        <dbReference type="SAM" id="SignalP"/>
    </source>
</evidence>
<feature type="chain" id="PRO_5032578872" description="GH18 domain-containing protein" evidence="2">
    <location>
        <begin position="26"/>
        <end position="374"/>
    </location>
</feature>
<reference evidence="3 4" key="1">
    <citation type="submission" date="2020-08" db="EMBL/GenBank/DDBJ databases">
        <title>Sequencing the genomes of 1000 actinobacteria strains.</title>
        <authorList>
            <person name="Klenk H.-P."/>
        </authorList>
    </citation>
    <scope>NUCLEOTIDE SEQUENCE [LARGE SCALE GENOMIC DNA]</scope>
    <source>
        <strain evidence="3 4">DSM 45362</strain>
    </source>
</reference>
<feature type="compositionally biased region" description="Low complexity" evidence="1">
    <location>
        <begin position="333"/>
        <end position="359"/>
    </location>
</feature>
<dbReference type="InterPro" id="IPR017853">
    <property type="entry name" value="GH"/>
</dbReference>
<feature type="compositionally biased region" description="Basic residues" evidence="1">
    <location>
        <begin position="299"/>
        <end position="311"/>
    </location>
</feature>
<protein>
    <recommendedName>
        <fullName evidence="5">GH18 domain-containing protein</fullName>
    </recommendedName>
</protein>
<dbReference type="EMBL" id="JACHMN010000002">
    <property type="protein sequence ID" value="MBB5868115.1"/>
    <property type="molecule type" value="Genomic_DNA"/>
</dbReference>
<sequence length="374" mass="40307">MRRSRTWVALCALVLALIPAGAVSAAPPAPAALAVTPIQIFGAWHCSDDACLWGAVRTVAQFDSQNHWLVDRGDGRPSVNLVVLSFVNPLRLLNLTTDAATLNGVPRGMTQEIVNYFTSRGIRVMFSIGGITYTDDWDSALAANGTLLGQRAAAVATQFGVGIEIDYEQNTNPNLVGLQSFISAYRAIHPYNASGSDPTARLTIDTAAGDRWLIDINRKATADWLRTDTPVLDFANAMVSARQPSASTARPTGRSTSTASRSTTRWCHRWHRRSSPAASTSPRAARFGRSAPTTTAPSPRRRRHGCSRPRRTVPAPRPGCSGSCSGRRRSRPHAASAPRRPTPARAVWASARRASTSPSRCRRCGRADLLSSGE</sequence>
<evidence type="ECO:0000256" key="1">
    <source>
        <dbReference type="SAM" id="MobiDB-lite"/>
    </source>
</evidence>
<name>A0A841BKE6_9ACTN</name>
<feature type="signal peptide" evidence="2">
    <location>
        <begin position="1"/>
        <end position="25"/>
    </location>
</feature>
<accession>A0A841BKE6</accession>